<dbReference type="GO" id="GO:0006508">
    <property type="term" value="P:proteolysis"/>
    <property type="evidence" value="ECO:0007669"/>
    <property type="project" value="InterPro"/>
</dbReference>
<dbReference type="SUPFAM" id="SSF52129">
    <property type="entry name" value="Caspase-like"/>
    <property type="match status" value="1"/>
</dbReference>
<evidence type="ECO:0000259" key="1">
    <source>
        <dbReference type="Pfam" id="PF00656"/>
    </source>
</evidence>
<dbReference type="Gene3D" id="3.40.50.300">
    <property type="entry name" value="P-loop containing nucleotide triphosphate hydrolases"/>
    <property type="match status" value="1"/>
</dbReference>
<dbReference type="Proteomes" id="UP001232063">
    <property type="component" value="Unassembled WGS sequence"/>
</dbReference>
<name>A0AAE3R8F6_9BACT</name>
<dbReference type="Pfam" id="PF20703">
    <property type="entry name" value="nSTAND1"/>
    <property type="match status" value="1"/>
</dbReference>
<protein>
    <submittedName>
        <fullName evidence="3">Caspase family protein</fullName>
    </submittedName>
</protein>
<dbReference type="Pfam" id="PF00656">
    <property type="entry name" value="Peptidase_C14"/>
    <property type="match status" value="1"/>
</dbReference>
<dbReference type="InterPro" id="IPR027417">
    <property type="entry name" value="P-loop_NTPase"/>
</dbReference>
<dbReference type="PANTHER" id="PTHR22576">
    <property type="entry name" value="MUCOSA ASSOCIATED LYMPHOID TISSUE LYMPHOMA TRANSLOCATION PROTEIN 1/PARACASPASE"/>
    <property type="match status" value="1"/>
</dbReference>
<dbReference type="PANTHER" id="PTHR22576:SF37">
    <property type="entry name" value="MUCOSA-ASSOCIATED LYMPHOID TISSUE LYMPHOMA TRANSLOCATION PROTEIN 1"/>
    <property type="match status" value="1"/>
</dbReference>
<dbReference type="InterPro" id="IPR029030">
    <property type="entry name" value="Caspase-like_dom_sf"/>
</dbReference>
<feature type="domain" description="Novel STAND NTPase 1" evidence="2">
    <location>
        <begin position="287"/>
        <end position="663"/>
    </location>
</feature>
<dbReference type="SUPFAM" id="SSF52540">
    <property type="entry name" value="P-loop containing nucleoside triphosphate hydrolases"/>
    <property type="match status" value="1"/>
</dbReference>
<gene>
    <name evidence="3" type="ORF">QNI22_31175</name>
</gene>
<comment type="caution">
    <text evidence="3">The sequence shown here is derived from an EMBL/GenBank/DDBJ whole genome shotgun (WGS) entry which is preliminary data.</text>
</comment>
<feature type="domain" description="Peptidase C14 caspase" evidence="1">
    <location>
        <begin position="11"/>
        <end position="215"/>
    </location>
</feature>
<accession>A0AAE3R8F6</accession>
<dbReference type="InterPro" id="IPR049052">
    <property type="entry name" value="nSTAND1"/>
</dbReference>
<evidence type="ECO:0000259" key="2">
    <source>
        <dbReference type="Pfam" id="PF20703"/>
    </source>
</evidence>
<organism evidence="3 4">
    <name type="scientific">Xanthocytophaga agilis</name>
    <dbReference type="NCBI Taxonomy" id="3048010"/>
    <lineage>
        <taxon>Bacteria</taxon>
        <taxon>Pseudomonadati</taxon>
        <taxon>Bacteroidota</taxon>
        <taxon>Cytophagia</taxon>
        <taxon>Cytophagales</taxon>
        <taxon>Rhodocytophagaceae</taxon>
        <taxon>Xanthocytophaga</taxon>
    </lineage>
</organism>
<dbReference type="EMBL" id="JASJOU010000015">
    <property type="protein sequence ID" value="MDJ1505160.1"/>
    <property type="molecule type" value="Genomic_DNA"/>
</dbReference>
<dbReference type="GO" id="GO:0004197">
    <property type="term" value="F:cysteine-type endopeptidase activity"/>
    <property type="evidence" value="ECO:0007669"/>
    <property type="project" value="InterPro"/>
</dbReference>
<reference evidence="3" key="1">
    <citation type="submission" date="2023-05" db="EMBL/GenBank/DDBJ databases">
        <authorList>
            <person name="Zhang X."/>
        </authorList>
    </citation>
    <scope>NUCLEOTIDE SEQUENCE</scope>
    <source>
        <strain evidence="3">BD1B2-1</strain>
    </source>
</reference>
<evidence type="ECO:0000313" key="3">
    <source>
        <dbReference type="EMBL" id="MDJ1505160.1"/>
    </source>
</evidence>
<dbReference type="Gene3D" id="3.40.50.1460">
    <property type="match status" value="1"/>
</dbReference>
<dbReference type="InterPro" id="IPR011600">
    <property type="entry name" value="Pept_C14_caspase"/>
</dbReference>
<dbReference type="RefSeq" id="WP_314516971.1">
    <property type="nucleotide sequence ID" value="NZ_JASJOU010000015.1"/>
</dbReference>
<sequence>MSQLADYFSKSKAYLVGVENYTESRLYTPANDIKKLAAALTKHEFLREDIVTRIDVNKTEFEALIEEMRRDVSTNERVLFYFAGHGVAHEGEQPKGFLLPVDAAGTVDSFIDMDWLMEQFSHLTCRHFLLILDCCFAGTVRWAAERYRGIGEEIVRKLYRQKFDRYVNDVSWQVITSCSANEKAIDRILRLGYRDNVEEHNSPFAEILISILEKSPYDKVIFPDGIITTIGLYHCLETQLNRYLEKHGVEHVQSPSYFQLKQHKKGQFIFVRPGALASLPDLSGDNPYRGLSAYSSSDAHLFFGRDRVIDILVTKLKNSSNRVIVVTGASGIGKSSLINAGLKPRVMNDFSCFVSTHPGRIKDNPDIREEILSAITGAGKIILFIDQFEEITQVCDASEQLVWTQLIQHIINEFPSAKFLIGVRIDLEVQIEDLLNEVFKKYDRYIVPPFQRDEIEAAIVQPASQYAIQIKSIENNDIADNKFISRIVDEAFQSQSSLPLLSYALEEWYIQSVANTGERLLPEQIYLDLGGVTGTLGKIMARFDTKLDSQSKEVLKNILIRMVSITDSVVSKKKAYDSDLDFVSDSKRKRAKELLEKLLDSRLISTNANVLRQTQERIYYEPAHDYVVTSWSHLVQWIAESKEKVETYKRLAEDVRSWDFSSKRKTNTLWKKGQHLSVIIDDLNTIRKPDLFHKILTNVFFAGVPSPKSFEDTFLTKKESLFLARSFQQIRTQRLAVSIITMVLLLSFGAVAFINYKTNLTAQAALLNSSIDGNSPSEKLLILKEAYSLDPNQAGVMNNIVKLLNLSPCFISPFAQDILYLSGSTARGIYRDNATGALLTTADSMLVYWDANLTKTEFKTEGIIQHAGFVGNTSWFYYYIFRGPLKIFDANKNLVLSENDAGFNSILRSRSVHYVDYSTSSSQFLIVTTENASAAEYNSIIISCLDIHGQIIKHDTLSIDTISSFNVYHNNETDELYFYDTEFLVIYNNKLGVASQHRLRPEENSPDGPVDLTKGPIANDFPVFHYARDGKAFFYKPFKDSVFLFSLTQKGPKQIGLSSDILDGAFIDSTKMMILIKKNSIEVLDENLDLLRRKEMRQNLVSVKESERRTLFLIEDVDGKGYLFDDNLAIQLLLEKDYNFSGATIDELTGMLLLTSREKSFYTFNLKNRNHLFSSECQSQIVPINKGNCFASWNDDYDLFQTFETNGLINSITLDSSILNVSAIPGKDSVIVATLKGIYLLNSKCNVLTHQDLLPKSIQQHILFLKNTSKFILYYDSTIQIFSHDLKKMCSLNFQSEISDIVSTHGDRFIVLLRNGTVESYNTDFIKQWTLSDKRLAVNFFGDQLIYSSSSVFKINTAGEYIAFDTLGTHWTSGTLLKNTSLPGGNFLFSGELNMYLYAPPYTGMFQSKPTYNIGLHERSGKLIFTYSFDRVVSPTFFYEDKILFQENNTYEAFSLYTPNGAIKAFHNISIRVGRE</sequence>
<keyword evidence="4" id="KW-1185">Reference proteome</keyword>
<evidence type="ECO:0000313" key="4">
    <source>
        <dbReference type="Proteomes" id="UP001232063"/>
    </source>
</evidence>
<proteinExistence type="predicted"/>
<dbReference type="InterPro" id="IPR052039">
    <property type="entry name" value="Caspase-related_regulators"/>
</dbReference>